<dbReference type="OrthoDB" id="269822at2759"/>
<evidence type="ECO:0000256" key="13">
    <source>
        <dbReference type="SAM" id="Coils"/>
    </source>
</evidence>
<dbReference type="InterPro" id="IPR001711">
    <property type="entry name" value="PLipase_C_Pinositol-sp_Y"/>
</dbReference>
<proteinExistence type="predicted"/>
<dbReference type="GO" id="GO:0007186">
    <property type="term" value="P:G protein-coupled receptor signaling pathway"/>
    <property type="evidence" value="ECO:0007669"/>
    <property type="project" value="TreeGrafter"/>
</dbReference>
<dbReference type="GO" id="GO:0004435">
    <property type="term" value="F:phosphatidylinositol-4,5-bisphosphate phospholipase C activity"/>
    <property type="evidence" value="ECO:0007669"/>
    <property type="project" value="UniProtKB-UniRule"/>
</dbReference>
<comment type="subcellular location">
    <subcellularLocation>
        <location evidence="1">Cytoplasm</location>
    </subcellularLocation>
</comment>
<name>A0A8B8E1Y4_CRAVI</name>
<keyword evidence="3" id="KW-0597">Phosphoprotein</keyword>
<evidence type="ECO:0000313" key="17">
    <source>
        <dbReference type="Proteomes" id="UP000694844"/>
    </source>
</evidence>
<evidence type="ECO:0000256" key="4">
    <source>
        <dbReference type="ARBA" id="ARBA00022801"/>
    </source>
</evidence>
<evidence type="ECO:0000256" key="14">
    <source>
        <dbReference type="SAM" id="MobiDB-lite"/>
    </source>
</evidence>
<protein>
    <recommendedName>
        <fullName evidence="9">1-phosphatidylinositol 4,5-bisphosphate phosphodiesterase</fullName>
        <ecNumber evidence="9">3.1.4.11</ecNumber>
    </recommendedName>
</protein>
<keyword evidence="13" id="KW-0175">Coiled coil</keyword>
<feature type="binding site" evidence="11">
    <location>
        <position position="377"/>
    </location>
    <ligand>
        <name>Ca(2+)</name>
        <dbReference type="ChEBI" id="CHEBI:29108"/>
    </ligand>
</feature>
<feature type="coiled-coil region" evidence="13">
    <location>
        <begin position="1200"/>
        <end position="1285"/>
    </location>
</feature>
<dbReference type="SUPFAM" id="SSF50729">
    <property type="entry name" value="PH domain-like"/>
    <property type="match status" value="1"/>
</dbReference>
<dbReference type="GeneID" id="111131147"/>
<feature type="active site" evidence="10">
    <location>
        <position position="423"/>
    </location>
</feature>
<dbReference type="InterPro" id="IPR000909">
    <property type="entry name" value="PLipase_C_PInositol-sp_X_dom"/>
</dbReference>
<dbReference type="InterPro" id="IPR016280">
    <property type="entry name" value="PLC-beta"/>
</dbReference>
<evidence type="ECO:0000256" key="2">
    <source>
        <dbReference type="ARBA" id="ARBA00022490"/>
    </source>
</evidence>
<keyword evidence="11" id="KW-0479">Metal-binding</keyword>
<dbReference type="SMART" id="SM00148">
    <property type="entry name" value="PLCXc"/>
    <property type="match status" value="1"/>
</dbReference>
<dbReference type="Pfam" id="PF22631">
    <property type="entry name" value="PLCB1-4-like_EFh"/>
    <property type="match status" value="1"/>
</dbReference>
<evidence type="ECO:0000313" key="18">
    <source>
        <dbReference type="RefSeq" id="XP_022334235.1"/>
    </source>
</evidence>
<dbReference type="Pfam" id="PF08703">
    <property type="entry name" value="PLC-beta_C"/>
    <property type="match status" value="1"/>
</dbReference>
<dbReference type="Pfam" id="PF00387">
    <property type="entry name" value="PI-PLC-Y"/>
    <property type="match status" value="1"/>
</dbReference>
<evidence type="ECO:0000256" key="7">
    <source>
        <dbReference type="ARBA" id="ARBA00023098"/>
    </source>
</evidence>
<dbReference type="GO" id="GO:0051209">
    <property type="term" value="P:release of sequestered calcium ion into cytosol"/>
    <property type="evidence" value="ECO:0007669"/>
    <property type="project" value="TreeGrafter"/>
</dbReference>
<dbReference type="Proteomes" id="UP000694844">
    <property type="component" value="Chromosome 4"/>
</dbReference>
<keyword evidence="4 9" id="KW-0378">Hydrolase</keyword>
<feature type="region of interest" description="Disordered" evidence="14">
    <location>
        <begin position="511"/>
        <end position="625"/>
    </location>
</feature>
<dbReference type="InterPro" id="IPR017946">
    <property type="entry name" value="PLC-like_Pdiesterase_TIM-brl"/>
</dbReference>
<dbReference type="InterPro" id="IPR014815">
    <property type="entry name" value="PLC-beta_C"/>
</dbReference>
<dbReference type="SUPFAM" id="SSF69989">
    <property type="entry name" value="C-terminal domain of PLC-beta"/>
    <property type="match status" value="1"/>
</dbReference>
<evidence type="ECO:0000256" key="12">
    <source>
        <dbReference type="RuleBase" id="RU361133"/>
    </source>
</evidence>
<keyword evidence="2" id="KW-0963">Cytoplasm</keyword>
<dbReference type="InterPro" id="IPR015359">
    <property type="entry name" value="PLC_EF-hand-like"/>
</dbReference>
<evidence type="ECO:0000256" key="5">
    <source>
        <dbReference type="ARBA" id="ARBA00022837"/>
    </source>
</evidence>
<dbReference type="Pfam" id="PF00388">
    <property type="entry name" value="PI-PLC-X"/>
    <property type="match status" value="1"/>
</dbReference>
<feature type="region of interest" description="Disordered" evidence="14">
    <location>
        <begin position="953"/>
        <end position="996"/>
    </location>
</feature>
<evidence type="ECO:0000256" key="10">
    <source>
        <dbReference type="PIRSR" id="PIRSR000956-1"/>
    </source>
</evidence>
<evidence type="ECO:0000256" key="3">
    <source>
        <dbReference type="ARBA" id="ARBA00022553"/>
    </source>
</evidence>
<dbReference type="GO" id="GO:0005509">
    <property type="term" value="F:calcium ion binding"/>
    <property type="evidence" value="ECO:0007669"/>
    <property type="project" value="UniProtKB-UniRule"/>
</dbReference>
<organism evidence="17 18">
    <name type="scientific">Crassostrea virginica</name>
    <name type="common">Eastern oyster</name>
    <dbReference type="NCBI Taxonomy" id="6565"/>
    <lineage>
        <taxon>Eukaryota</taxon>
        <taxon>Metazoa</taxon>
        <taxon>Spiralia</taxon>
        <taxon>Lophotrochozoa</taxon>
        <taxon>Mollusca</taxon>
        <taxon>Bivalvia</taxon>
        <taxon>Autobranchia</taxon>
        <taxon>Pteriomorphia</taxon>
        <taxon>Ostreida</taxon>
        <taxon>Ostreoidea</taxon>
        <taxon>Ostreidae</taxon>
        <taxon>Crassostrea</taxon>
    </lineage>
</organism>
<dbReference type="Pfam" id="PF17787">
    <property type="entry name" value="PH_14"/>
    <property type="match status" value="1"/>
</dbReference>
<dbReference type="PROSITE" id="PS50008">
    <property type="entry name" value="PIPLC_Y_DOMAIN"/>
    <property type="match status" value="1"/>
</dbReference>
<dbReference type="PANTHER" id="PTHR10336:SF149">
    <property type="entry name" value="1-PHOSPHATIDYLINOSITOL 4,5-BISPHOSPHATE PHOSPHODIESTERASE CLASSES I AND II"/>
    <property type="match status" value="1"/>
</dbReference>
<dbReference type="InterPro" id="IPR042531">
    <property type="entry name" value="PLC-beta_C_sf"/>
</dbReference>
<dbReference type="RefSeq" id="XP_022334235.1">
    <property type="nucleotide sequence ID" value="XM_022478527.1"/>
</dbReference>
<dbReference type="SUPFAM" id="SSF49562">
    <property type="entry name" value="C2 domain (Calcium/lipid-binding domain, CaLB)"/>
    <property type="match status" value="1"/>
</dbReference>
<dbReference type="Gene3D" id="1.20.1230.10">
    <property type="entry name" value="Phospholipase C beta, distal C-terminal domain"/>
    <property type="match status" value="1"/>
</dbReference>
<dbReference type="PIRSF" id="PIRSF000956">
    <property type="entry name" value="PLC-beta"/>
    <property type="match status" value="1"/>
</dbReference>
<keyword evidence="7 9" id="KW-0443">Lipid metabolism</keyword>
<dbReference type="InterPro" id="IPR053945">
    <property type="entry name" value="PLCB1-4-like_EFh"/>
</dbReference>
<evidence type="ECO:0000256" key="11">
    <source>
        <dbReference type="PIRSR" id="PIRSR000956-2"/>
    </source>
</evidence>
<dbReference type="InterPro" id="IPR001192">
    <property type="entry name" value="PI-PLC_fam"/>
</dbReference>
<dbReference type="GO" id="GO:0046488">
    <property type="term" value="P:phosphatidylinositol metabolic process"/>
    <property type="evidence" value="ECO:0007669"/>
    <property type="project" value="TreeGrafter"/>
</dbReference>
<dbReference type="EC" id="3.1.4.11" evidence="9"/>
<dbReference type="GO" id="GO:0005737">
    <property type="term" value="C:cytoplasm"/>
    <property type="evidence" value="ECO:0007669"/>
    <property type="project" value="UniProtKB-SubCell"/>
</dbReference>
<evidence type="ECO:0000256" key="8">
    <source>
        <dbReference type="ARBA" id="ARBA00023224"/>
    </source>
</evidence>
<keyword evidence="8 9" id="KW-0807">Transducer</keyword>
<dbReference type="GO" id="GO:0048015">
    <property type="term" value="P:phosphatidylinositol-mediated signaling"/>
    <property type="evidence" value="ECO:0007669"/>
    <property type="project" value="TreeGrafter"/>
</dbReference>
<dbReference type="Gene3D" id="1.10.238.10">
    <property type="entry name" value="EF-hand"/>
    <property type="match status" value="1"/>
</dbReference>
<dbReference type="Gene3D" id="3.20.20.190">
    <property type="entry name" value="Phosphatidylinositol (PI) phosphodiesterase"/>
    <property type="match status" value="1"/>
</dbReference>
<comment type="catalytic activity">
    <reaction evidence="9 12">
        <text>a 1,2-diacyl-sn-glycero-3-phospho-(1D-myo-inositol-4,5-bisphosphate) + H2O = 1D-myo-inositol 1,4,5-trisphosphate + a 1,2-diacyl-sn-glycerol + H(+)</text>
        <dbReference type="Rhea" id="RHEA:33179"/>
        <dbReference type="ChEBI" id="CHEBI:15377"/>
        <dbReference type="ChEBI" id="CHEBI:15378"/>
        <dbReference type="ChEBI" id="CHEBI:17815"/>
        <dbReference type="ChEBI" id="CHEBI:58456"/>
        <dbReference type="ChEBI" id="CHEBI:203600"/>
        <dbReference type="EC" id="3.1.4.11"/>
    </reaction>
</comment>
<dbReference type="InterPro" id="IPR037862">
    <property type="entry name" value="PLC-beta_PH"/>
</dbReference>
<dbReference type="SMART" id="SM00149">
    <property type="entry name" value="PLCYc"/>
    <property type="match status" value="1"/>
</dbReference>
<sequence length="1325" mass="151965">MAGAKPGVHVVQLKPIQVPESLVKGNKFIKWDENSQTGTPVTLKVDPKGYILYWKDQNKTSKDDSSDMDYLDISYIRDTRTGRYAKVPKGSNRRPSAPGSFKYEGKLRDQCMIGPPDVPTEDKTITVCYGKDMTNIDFINFVHASREVVKEWTEELLMFATNLLAVNGSVLSYLEKVHTRLTHVLDVNGRIPVKNIIKMVARDSNDKRKVEKALESVGFMAGKEGFFNLPFHKMMKNSKQNETIDPNKFSFDEFFNFYRHLVGRTEVDKVFDEVGAKKKPYLTVEQFVQFLNKEQRDPRLNEILYPYYTVRQAQDFIDEYEPRQNMAAKEEEGHLSQEGFLKFLLSEDNNIVPPDSLDLSHDMKQPLAHYFVNSSHNTYLQGHQLTGRSSVEMYRQVLLSGCRCIELDCWDGRNTDEEPIITHGYTMCTEISFKEVIEAIAESAFKTSDYPVILSFENHCSQRQQAKMAAHCRNIFGDMLLTDQLDEFPLDIGVPLPDPTSLMRKIIVKNKKKHFHQRERKREKPKAKSQSQLRDTNSIDEGGGTGGGAGGTGVTGGGSFSESSPKRTESVSEEGSQGAPVQPGTLDDVASDSSDSDEEEEADDETDEQRKQRQYNTEKGTAGREAEAGLEMSMLVNYVQPVHFHSFEISEKRGKSFEISSFVETQATSLLKEYPVEFVNYNKRQLSRIYPRGKRVDSSNFLPQIFWNAGCQLVALNFQTLDLAMQLNLGIFEYNNRCGYILKPDFMRRDDRRFDPFAESIMDGVVAATLSIKVISGQFVTDKRIGTYVEVDMYGLPTDTVRRRHRTKTVPNNGINPVYDEDPFVFKKVVLPTLAVIRLAVMDENNKLLGHRVLPVEGLRPGYRHIPLRNECNLPLLMPTVFVHISVKDYVPDDMSAVVDALTNPRQYWSKPTKEKRKTLLSKFFDFGEDFKITDLEMSGKSNKQQIIDKSSITKSLQSNGKSSGPASPLHGDLKPTSGTKSPIPGAPEEVSKEKIMKKPTHPLVKAEPSNGQPSQFNQISVKENRVQSKSTIQSLLDDQALLVPTPLKDLKNQKAFFKVICKRDKELESLSKKHEKARETMREIHELQEERLMLSQVKAKTAMEKVHAKSLKKAIKTGNVEQVEQANRQEYQKLAREHDDKWKRKHKELRKTQAEVFVAMCKDHFQAEMEVMLKHHEGVYDTLKLIMQINHREHDKKLLAIYEMEVEEHKRKMEEHSKKEMKSLSKMYKDKNELARIKREAQNKHVDEVVQERAKHKALLDKKREELKRELSMIVQEYENEREMVPKEYRAKYEEKCQKLTDQFRDVGLCDSHEELNGEQNTPL</sequence>
<dbReference type="InterPro" id="IPR035892">
    <property type="entry name" value="C2_domain_sf"/>
</dbReference>
<dbReference type="InterPro" id="IPR011992">
    <property type="entry name" value="EF-hand-dom_pair"/>
</dbReference>
<reference evidence="18" key="1">
    <citation type="submission" date="2025-08" db="UniProtKB">
        <authorList>
            <consortium name="RefSeq"/>
        </authorList>
    </citation>
    <scope>IDENTIFICATION</scope>
    <source>
        <tissue evidence="18">Whole sample</tissue>
    </source>
</reference>
<dbReference type="Gene3D" id="2.60.40.150">
    <property type="entry name" value="C2 domain"/>
    <property type="match status" value="1"/>
</dbReference>
<keyword evidence="6 9" id="KW-0442">Lipid degradation</keyword>
<dbReference type="Gene3D" id="2.30.29.240">
    <property type="match status" value="1"/>
</dbReference>
<dbReference type="FunFam" id="2.60.40.150:FF:000008">
    <property type="entry name" value="1-phosphatidylinositol 4,5-bisphosphate phosphodiesterase"/>
    <property type="match status" value="1"/>
</dbReference>
<dbReference type="SUPFAM" id="SSF47473">
    <property type="entry name" value="EF-hand"/>
    <property type="match status" value="1"/>
</dbReference>
<feature type="binding site" evidence="11">
    <location>
        <position position="408"/>
    </location>
    <ligand>
        <name>Ca(2+)</name>
        <dbReference type="ChEBI" id="CHEBI:29108"/>
    </ligand>
</feature>
<dbReference type="PROSITE" id="PS50004">
    <property type="entry name" value="C2"/>
    <property type="match status" value="1"/>
</dbReference>
<dbReference type="KEGG" id="cvn:111131147"/>
<evidence type="ECO:0000259" key="15">
    <source>
        <dbReference type="PROSITE" id="PS50004"/>
    </source>
</evidence>
<dbReference type="CDD" id="cd13361">
    <property type="entry name" value="PH_PLC_beta"/>
    <property type="match status" value="1"/>
</dbReference>
<evidence type="ECO:0000259" key="16">
    <source>
        <dbReference type="PROSITE" id="PS50008"/>
    </source>
</evidence>
<keyword evidence="17" id="KW-1185">Reference proteome</keyword>
<dbReference type="Pfam" id="PF09279">
    <property type="entry name" value="EF-hand_like"/>
    <property type="match status" value="1"/>
</dbReference>
<accession>A0A8B8E1Y4</accession>
<feature type="compositionally biased region" description="Acidic residues" evidence="14">
    <location>
        <begin position="594"/>
        <end position="607"/>
    </location>
</feature>
<dbReference type="FunFam" id="3.20.20.190:FF:000039">
    <property type="entry name" value="Phosphoinositide phospholipase C"/>
    <property type="match status" value="1"/>
</dbReference>
<dbReference type="GO" id="GO:0016042">
    <property type="term" value="P:lipid catabolic process"/>
    <property type="evidence" value="ECO:0007669"/>
    <property type="project" value="UniProtKB-KW"/>
</dbReference>
<evidence type="ECO:0000256" key="1">
    <source>
        <dbReference type="ARBA" id="ARBA00004496"/>
    </source>
</evidence>
<evidence type="ECO:0000256" key="9">
    <source>
        <dbReference type="PIRNR" id="PIRNR000956"/>
    </source>
</evidence>
<dbReference type="PROSITE" id="PS50007">
    <property type="entry name" value="PIPLC_X_DOMAIN"/>
    <property type="match status" value="1"/>
</dbReference>
<dbReference type="InterPro" id="IPR000008">
    <property type="entry name" value="C2_dom"/>
</dbReference>
<feature type="binding site" evidence="11">
    <location>
        <position position="406"/>
    </location>
    <ligand>
        <name>Ca(2+)</name>
        <dbReference type="ChEBI" id="CHEBI:29108"/>
    </ligand>
</feature>
<feature type="domain" description="PI-PLC Y-box" evidence="16">
    <location>
        <begin position="632"/>
        <end position="748"/>
    </location>
</feature>
<gene>
    <name evidence="18" type="primary">LOC111131147</name>
</gene>
<dbReference type="SMART" id="SM00239">
    <property type="entry name" value="C2"/>
    <property type="match status" value="1"/>
</dbReference>
<feature type="active site" evidence="10">
    <location>
        <position position="376"/>
    </location>
</feature>
<dbReference type="CDD" id="cd00275">
    <property type="entry name" value="C2_PLC_like"/>
    <property type="match status" value="1"/>
</dbReference>
<feature type="binding site" evidence="11">
    <location>
        <position position="457"/>
    </location>
    <ligand>
        <name>Ca(2+)</name>
        <dbReference type="ChEBI" id="CHEBI:29108"/>
    </ligand>
</feature>
<dbReference type="SUPFAM" id="SSF51695">
    <property type="entry name" value="PLC-like phosphodiesterases"/>
    <property type="match status" value="1"/>
</dbReference>
<feature type="compositionally biased region" description="Basic residues" evidence="14">
    <location>
        <begin position="511"/>
        <end position="527"/>
    </location>
</feature>
<comment type="cofactor">
    <cofactor evidence="11">
        <name>Ca(2+)</name>
        <dbReference type="ChEBI" id="CHEBI:29108"/>
    </cofactor>
    <text evidence="11">Binds 1 Ca(2+) ion per subunit.</text>
</comment>
<keyword evidence="5 11" id="KW-0106">Calcium</keyword>
<evidence type="ECO:0000256" key="6">
    <source>
        <dbReference type="ARBA" id="ARBA00022963"/>
    </source>
</evidence>
<dbReference type="FunFam" id="1.10.238.10:FF:000005">
    <property type="entry name" value="Phosphoinositide phospholipase C"/>
    <property type="match status" value="1"/>
</dbReference>
<dbReference type="CDD" id="cd08591">
    <property type="entry name" value="PI-PLCc_beta"/>
    <property type="match status" value="1"/>
</dbReference>
<dbReference type="PRINTS" id="PR00390">
    <property type="entry name" value="PHPHLIPASEC"/>
</dbReference>
<dbReference type="PANTHER" id="PTHR10336">
    <property type="entry name" value="PHOSPHOINOSITIDE-SPECIFIC PHOSPHOLIPASE C FAMILY PROTEIN"/>
    <property type="match status" value="1"/>
</dbReference>
<feature type="compositionally biased region" description="Gly residues" evidence="14">
    <location>
        <begin position="541"/>
        <end position="559"/>
    </location>
</feature>
<feature type="compositionally biased region" description="Polar residues" evidence="14">
    <location>
        <begin position="953"/>
        <end position="966"/>
    </location>
</feature>
<feature type="domain" description="C2" evidence="15">
    <location>
        <begin position="748"/>
        <end position="876"/>
    </location>
</feature>